<dbReference type="RefSeq" id="WP_095718676.1">
    <property type="nucleotide sequence ID" value="NZ_NTGA01000021.1"/>
</dbReference>
<evidence type="ECO:0000256" key="1">
    <source>
        <dbReference type="ARBA" id="ARBA00022833"/>
    </source>
</evidence>
<name>A0A2A2WN97_9ACTN</name>
<reference evidence="3" key="1">
    <citation type="submission" date="2017-09" db="EMBL/GenBank/DDBJ databases">
        <authorList>
            <person name="Zhang Y."/>
            <person name="Huang X."/>
            <person name="Liu J."/>
            <person name="Lu L."/>
            <person name="Peng K."/>
        </authorList>
    </citation>
    <scope>NUCLEOTIDE SEQUENCE [LARGE SCALE GENOMIC DNA]</scope>
    <source>
        <strain evidence="3">S-XJ-1</strain>
    </source>
</reference>
<dbReference type="EMBL" id="NTGA01000021">
    <property type="protein sequence ID" value="PAY22651.1"/>
    <property type="molecule type" value="Genomic_DNA"/>
</dbReference>
<dbReference type="Gene3D" id="3.40.50.10320">
    <property type="entry name" value="LmbE-like"/>
    <property type="match status" value="1"/>
</dbReference>
<keyword evidence="3" id="KW-1185">Reference proteome</keyword>
<accession>A0A2A2WN97</accession>
<organism evidence="2 3">
    <name type="scientific">Dietzia natronolimnaea</name>
    <dbReference type="NCBI Taxonomy" id="161920"/>
    <lineage>
        <taxon>Bacteria</taxon>
        <taxon>Bacillati</taxon>
        <taxon>Actinomycetota</taxon>
        <taxon>Actinomycetes</taxon>
        <taxon>Mycobacteriales</taxon>
        <taxon>Dietziaceae</taxon>
        <taxon>Dietzia</taxon>
    </lineage>
</organism>
<dbReference type="OrthoDB" id="158614at2"/>
<proteinExistence type="predicted"/>
<evidence type="ECO:0000313" key="3">
    <source>
        <dbReference type="Proteomes" id="UP000218810"/>
    </source>
</evidence>
<dbReference type="SUPFAM" id="SSF102588">
    <property type="entry name" value="LmbE-like"/>
    <property type="match status" value="1"/>
</dbReference>
<gene>
    <name evidence="2" type="ORF">CEY15_12230</name>
</gene>
<dbReference type="GO" id="GO:0016811">
    <property type="term" value="F:hydrolase activity, acting on carbon-nitrogen (but not peptide) bonds, in linear amides"/>
    <property type="evidence" value="ECO:0007669"/>
    <property type="project" value="TreeGrafter"/>
</dbReference>
<dbReference type="Proteomes" id="UP000218810">
    <property type="component" value="Unassembled WGS sequence"/>
</dbReference>
<dbReference type="GO" id="GO:0016137">
    <property type="term" value="P:glycoside metabolic process"/>
    <property type="evidence" value="ECO:0007669"/>
    <property type="project" value="UniProtKB-ARBA"/>
</dbReference>
<dbReference type="InterPro" id="IPR024078">
    <property type="entry name" value="LmbE-like_dom_sf"/>
</dbReference>
<dbReference type="AlphaFoldDB" id="A0A2A2WN97"/>
<evidence type="ECO:0000313" key="2">
    <source>
        <dbReference type="EMBL" id="PAY22651.1"/>
    </source>
</evidence>
<comment type="caution">
    <text evidence="2">The sequence shown here is derived from an EMBL/GenBank/DDBJ whole genome shotgun (WGS) entry which is preliminary data.</text>
</comment>
<keyword evidence="1" id="KW-0862">Zinc</keyword>
<sequence>MSTIVFLHAHPDDETSQTAGMMALASRGGHRVVTVFATDGDHGQRPDHLGPDGDLVEHRRGEARAAADVLGVARIDWLGYRDSGMTGWAQNDDPLCLHSADTDHAAGRLARILDREDADVLVGYDHHGNYGHPDHLAVHRIARRAVGVAARRPRLLEATTNQDAQLEMLDSPEAAEFLAAFASGGMDVEELRRMILTGDDGLPVGVPQSEIAWAIDLPADVVALKRRAMECHASQTSDIGMMLALPENVYAATFGTEYLIEPGSDQSMRRGWPFD</sequence>
<dbReference type="InterPro" id="IPR003737">
    <property type="entry name" value="GlcNAc_PI_deacetylase-related"/>
</dbReference>
<dbReference type="PANTHER" id="PTHR12993:SF11">
    <property type="entry name" value="N-ACETYLGLUCOSAMINYL-PHOSPHATIDYLINOSITOL DE-N-ACETYLASE"/>
    <property type="match status" value="1"/>
</dbReference>
<protein>
    <submittedName>
        <fullName evidence="2">GlcNAc-PI de-N-acetylase</fullName>
    </submittedName>
</protein>
<dbReference type="Pfam" id="PF02585">
    <property type="entry name" value="PIG-L"/>
    <property type="match status" value="1"/>
</dbReference>
<dbReference type="PANTHER" id="PTHR12993">
    <property type="entry name" value="N-ACETYLGLUCOSAMINYL-PHOSPHATIDYLINOSITOL DE-N-ACETYLASE-RELATED"/>
    <property type="match status" value="1"/>
</dbReference>